<reference evidence="7" key="2">
    <citation type="submission" date="2021-08" db="EMBL/GenBank/DDBJ databases">
        <authorList>
            <person name="Tani A."/>
            <person name="Ola A."/>
            <person name="Ogura Y."/>
            <person name="Katsura K."/>
            <person name="Hayashi T."/>
        </authorList>
    </citation>
    <scope>NUCLEOTIDE SEQUENCE</scope>
    <source>
        <strain evidence="7">KCTC 52305</strain>
    </source>
</reference>
<dbReference type="SMART" id="SM00448">
    <property type="entry name" value="REC"/>
    <property type="match status" value="1"/>
</dbReference>
<sequence>MSRPAVPAPAQPTVFVVDDDAALREALASLFRSVDLAVAVFASAADFLREPRRDAAGCLVVDVRMPGLSGLDFQSQLEGLGITLPIILMTGHGDIPMSVRAMKAGAVDFLAKPFRDQDMLDAVTAALARDAERRSRDAGLEALRALYATLSGREREVLARVTAGLMNKQVAGLLGLSEITVKIHRGNVMRKMGARSLADLVRMAETLGISQTSV</sequence>
<feature type="modified residue" description="4-aspartylphosphate" evidence="4">
    <location>
        <position position="62"/>
    </location>
</feature>
<accession>A0ABQ4QQ71</accession>
<keyword evidence="4" id="KW-0597">Phosphoprotein</keyword>
<dbReference type="EMBL" id="BPQH01000001">
    <property type="protein sequence ID" value="GJD47430.1"/>
    <property type="molecule type" value="Genomic_DNA"/>
</dbReference>
<dbReference type="PROSITE" id="PS50043">
    <property type="entry name" value="HTH_LUXR_2"/>
    <property type="match status" value="1"/>
</dbReference>
<dbReference type="PROSITE" id="PS00622">
    <property type="entry name" value="HTH_LUXR_1"/>
    <property type="match status" value="1"/>
</dbReference>
<dbReference type="Pfam" id="PF00196">
    <property type="entry name" value="GerE"/>
    <property type="match status" value="1"/>
</dbReference>
<feature type="domain" description="Response regulatory" evidence="6">
    <location>
        <begin position="13"/>
        <end position="127"/>
    </location>
</feature>
<evidence type="ECO:0000313" key="7">
    <source>
        <dbReference type="EMBL" id="GJD47430.1"/>
    </source>
</evidence>
<gene>
    <name evidence="7" type="primary">todT_1</name>
    <name evidence="7" type="ORF">OPKNFCMD_0138</name>
</gene>
<evidence type="ECO:0000259" key="5">
    <source>
        <dbReference type="PROSITE" id="PS50043"/>
    </source>
</evidence>
<organism evidence="7 8">
    <name type="scientific">Methylobacterium crusticola</name>
    <dbReference type="NCBI Taxonomy" id="1697972"/>
    <lineage>
        <taxon>Bacteria</taxon>
        <taxon>Pseudomonadati</taxon>
        <taxon>Pseudomonadota</taxon>
        <taxon>Alphaproteobacteria</taxon>
        <taxon>Hyphomicrobiales</taxon>
        <taxon>Methylobacteriaceae</taxon>
        <taxon>Methylobacterium</taxon>
    </lineage>
</organism>
<dbReference type="PRINTS" id="PR00038">
    <property type="entry name" value="HTHLUXR"/>
</dbReference>
<dbReference type="SUPFAM" id="SSF52172">
    <property type="entry name" value="CheY-like"/>
    <property type="match status" value="1"/>
</dbReference>
<dbReference type="CDD" id="cd17537">
    <property type="entry name" value="REC_FixJ"/>
    <property type="match status" value="1"/>
</dbReference>
<dbReference type="Proteomes" id="UP001055167">
    <property type="component" value="Unassembled WGS sequence"/>
</dbReference>
<dbReference type="CDD" id="cd06170">
    <property type="entry name" value="LuxR_C_like"/>
    <property type="match status" value="1"/>
</dbReference>
<evidence type="ECO:0000256" key="3">
    <source>
        <dbReference type="ARBA" id="ARBA00023163"/>
    </source>
</evidence>
<dbReference type="Pfam" id="PF00072">
    <property type="entry name" value="Response_reg"/>
    <property type="match status" value="1"/>
</dbReference>
<dbReference type="PANTHER" id="PTHR44688">
    <property type="entry name" value="DNA-BINDING TRANSCRIPTIONAL ACTIVATOR DEVR_DOSR"/>
    <property type="match status" value="1"/>
</dbReference>
<evidence type="ECO:0000313" key="8">
    <source>
        <dbReference type="Proteomes" id="UP001055167"/>
    </source>
</evidence>
<evidence type="ECO:0000256" key="1">
    <source>
        <dbReference type="ARBA" id="ARBA00023015"/>
    </source>
</evidence>
<dbReference type="Gene3D" id="3.40.50.2300">
    <property type="match status" value="1"/>
</dbReference>
<dbReference type="PANTHER" id="PTHR44688:SF16">
    <property type="entry name" value="DNA-BINDING TRANSCRIPTIONAL ACTIVATOR DEVR_DOSR"/>
    <property type="match status" value="1"/>
</dbReference>
<keyword evidence="1" id="KW-0805">Transcription regulation</keyword>
<dbReference type="InterPro" id="IPR001789">
    <property type="entry name" value="Sig_transdc_resp-reg_receiver"/>
</dbReference>
<dbReference type="RefSeq" id="WP_238312660.1">
    <property type="nucleotide sequence ID" value="NZ_BPQH01000001.1"/>
</dbReference>
<evidence type="ECO:0000256" key="2">
    <source>
        <dbReference type="ARBA" id="ARBA00023125"/>
    </source>
</evidence>
<proteinExistence type="predicted"/>
<keyword evidence="8" id="KW-1185">Reference proteome</keyword>
<dbReference type="SMART" id="SM00421">
    <property type="entry name" value="HTH_LUXR"/>
    <property type="match status" value="1"/>
</dbReference>
<keyword evidence="3" id="KW-0804">Transcription</keyword>
<feature type="domain" description="HTH luxR-type" evidence="5">
    <location>
        <begin position="143"/>
        <end position="208"/>
    </location>
</feature>
<dbReference type="PROSITE" id="PS50110">
    <property type="entry name" value="RESPONSE_REGULATORY"/>
    <property type="match status" value="1"/>
</dbReference>
<evidence type="ECO:0000259" key="6">
    <source>
        <dbReference type="PROSITE" id="PS50110"/>
    </source>
</evidence>
<dbReference type="InterPro" id="IPR011006">
    <property type="entry name" value="CheY-like_superfamily"/>
</dbReference>
<reference evidence="7" key="1">
    <citation type="journal article" date="2021" name="Front. Microbiol.">
        <title>Comprehensive Comparative Genomics and Phenotyping of Methylobacterium Species.</title>
        <authorList>
            <person name="Alessa O."/>
            <person name="Ogura Y."/>
            <person name="Fujitani Y."/>
            <person name="Takami H."/>
            <person name="Hayashi T."/>
            <person name="Sahin N."/>
            <person name="Tani A."/>
        </authorList>
    </citation>
    <scope>NUCLEOTIDE SEQUENCE</scope>
    <source>
        <strain evidence="7">KCTC 52305</strain>
    </source>
</reference>
<dbReference type="Gene3D" id="1.10.10.10">
    <property type="entry name" value="Winged helix-like DNA-binding domain superfamily/Winged helix DNA-binding domain"/>
    <property type="match status" value="1"/>
</dbReference>
<comment type="caution">
    <text evidence="7">The sequence shown here is derived from an EMBL/GenBank/DDBJ whole genome shotgun (WGS) entry which is preliminary data.</text>
</comment>
<name>A0ABQ4QQ71_9HYPH</name>
<keyword evidence="2" id="KW-0238">DNA-binding</keyword>
<evidence type="ECO:0000256" key="4">
    <source>
        <dbReference type="PROSITE-ProRule" id="PRU00169"/>
    </source>
</evidence>
<dbReference type="InterPro" id="IPR000792">
    <property type="entry name" value="Tscrpt_reg_LuxR_C"/>
</dbReference>
<protein>
    <submittedName>
        <fullName evidence="7">Response regulator protein TodT</fullName>
    </submittedName>
</protein>
<dbReference type="InterPro" id="IPR036388">
    <property type="entry name" value="WH-like_DNA-bd_sf"/>
</dbReference>